<dbReference type="EMBL" id="MLJW01000032">
    <property type="protein sequence ID" value="OIR08272.1"/>
    <property type="molecule type" value="Genomic_DNA"/>
</dbReference>
<protein>
    <recommendedName>
        <fullName evidence="2">Type IX secretion system membrane protein PorP/SprF</fullName>
    </recommendedName>
</protein>
<name>A0A1J5SW38_9ZZZZ</name>
<evidence type="ECO:0008006" key="2">
    <source>
        <dbReference type="Google" id="ProtNLM"/>
    </source>
</evidence>
<gene>
    <name evidence="1" type="ORF">GALL_94400</name>
</gene>
<dbReference type="Pfam" id="PF11751">
    <property type="entry name" value="PorP_SprF"/>
    <property type="match status" value="1"/>
</dbReference>
<accession>A0A1J5SW38</accession>
<sequence length="379" mass="42498">MQVILLLEQKCRLSCFLKKKDFFVKTFFYHLFLQHFIYFRSLKFCMRKIAMICCILFMLGKVSAQDPHFSQFFSSPLTLSPAFTGKFDGNYRIAGNYRNQWATINNAFTTGTASIDFRIMKNHIPSNDAWGLGFMAYNDKSAAGAVNFNYATISTAYHKGLDEEGYHQLSAGFQVTYANMFINTTDLKFEDQLTTVGFTGVTNEIFSNTTLKSNYVDVNAGILYNGSTTDRNNFYFGVSLYHITRPQQHFTGGTFDLNSRATIHAGTYFPIGEISTLHLSALQSFQGGASETVLGGAFQFTANNGSDMPASLYVGSWMRFNDAIIPYVGLEYNNLRLGITYDANTSSLKTASQGQGGFEFSLIYIYKPSTDKPLNCPKF</sequence>
<reference evidence="1" key="1">
    <citation type="submission" date="2016-10" db="EMBL/GenBank/DDBJ databases">
        <title>Sequence of Gallionella enrichment culture.</title>
        <authorList>
            <person name="Poehlein A."/>
            <person name="Muehling M."/>
            <person name="Daniel R."/>
        </authorList>
    </citation>
    <scope>NUCLEOTIDE SEQUENCE</scope>
</reference>
<evidence type="ECO:0000313" key="1">
    <source>
        <dbReference type="EMBL" id="OIR08272.1"/>
    </source>
</evidence>
<dbReference type="InterPro" id="IPR019861">
    <property type="entry name" value="PorP/SprF_Bacteroidetes"/>
</dbReference>
<dbReference type="NCBIfam" id="TIGR03519">
    <property type="entry name" value="T9SS_PorP_fam"/>
    <property type="match status" value="1"/>
</dbReference>
<comment type="caution">
    <text evidence="1">The sequence shown here is derived from an EMBL/GenBank/DDBJ whole genome shotgun (WGS) entry which is preliminary data.</text>
</comment>
<proteinExistence type="predicted"/>
<dbReference type="AlphaFoldDB" id="A0A1J5SW38"/>
<organism evidence="1">
    <name type="scientific">mine drainage metagenome</name>
    <dbReference type="NCBI Taxonomy" id="410659"/>
    <lineage>
        <taxon>unclassified sequences</taxon>
        <taxon>metagenomes</taxon>
        <taxon>ecological metagenomes</taxon>
    </lineage>
</organism>